<evidence type="ECO:0000256" key="2">
    <source>
        <dbReference type="ARBA" id="ARBA00006677"/>
    </source>
</evidence>
<evidence type="ECO:0000259" key="6">
    <source>
        <dbReference type="Pfam" id="PF24997"/>
    </source>
</evidence>
<gene>
    <name evidence="8 9 10" type="primary">LOC115737310</name>
</gene>
<evidence type="ECO:0000313" key="8">
    <source>
        <dbReference type="RefSeq" id="XP_030525225.1"/>
    </source>
</evidence>
<evidence type="ECO:0000259" key="5">
    <source>
        <dbReference type="Pfam" id="PF05916"/>
    </source>
</evidence>
<dbReference type="RefSeq" id="XP_030525225.1">
    <property type="nucleotide sequence ID" value="XM_030669365.1"/>
</dbReference>
<keyword evidence="7" id="KW-1185">Reference proteome</keyword>
<dbReference type="AlphaFoldDB" id="A0A8B8NRT0"/>
<keyword evidence="3" id="KW-0235">DNA replication</keyword>
<proteinExistence type="inferred from homology"/>
<feature type="domain" description="GINS subunit" evidence="5">
    <location>
        <begin position="62"/>
        <end position="134"/>
    </location>
</feature>
<evidence type="ECO:0000256" key="3">
    <source>
        <dbReference type="ARBA" id="ARBA00022705"/>
    </source>
</evidence>
<name>A0A8B8NRT0_9MYRT</name>
<dbReference type="Pfam" id="PF24997">
    <property type="entry name" value="PSF1_C"/>
    <property type="match status" value="1"/>
</dbReference>
<dbReference type="Gene3D" id="1.20.58.1030">
    <property type="match status" value="1"/>
</dbReference>
<dbReference type="GO" id="GO:0000811">
    <property type="term" value="C:GINS complex"/>
    <property type="evidence" value="ECO:0007669"/>
    <property type="project" value="InterPro"/>
</dbReference>
<dbReference type="RefSeq" id="XP_048129722.1">
    <property type="nucleotide sequence ID" value="XM_048273765.1"/>
</dbReference>
<dbReference type="KEGG" id="rarg:115737310"/>
<dbReference type="RefSeq" id="XP_030525226.1">
    <property type="nucleotide sequence ID" value="XM_030669366.1"/>
</dbReference>
<dbReference type="InterPro" id="IPR021151">
    <property type="entry name" value="GINS_A"/>
</dbReference>
<dbReference type="Pfam" id="PF05916">
    <property type="entry name" value="Sld5"/>
    <property type="match status" value="1"/>
</dbReference>
<dbReference type="OrthoDB" id="10252587at2759"/>
<evidence type="ECO:0000313" key="7">
    <source>
        <dbReference type="Proteomes" id="UP000827889"/>
    </source>
</evidence>
<organism evidence="7 9">
    <name type="scientific">Rhodamnia argentea</name>
    <dbReference type="NCBI Taxonomy" id="178133"/>
    <lineage>
        <taxon>Eukaryota</taxon>
        <taxon>Viridiplantae</taxon>
        <taxon>Streptophyta</taxon>
        <taxon>Embryophyta</taxon>
        <taxon>Tracheophyta</taxon>
        <taxon>Spermatophyta</taxon>
        <taxon>Magnoliopsida</taxon>
        <taxon>eudicotyledons</taxon>
        <taxon>Gunneridae</taxon>
        <taxon>Pentapetalae</taxon>
        <taxon>rosids</taxon>
        <taxon>malvids</taxon>
        <taxon>Myrtales</taxon>
        <taxon>Myrtaceae</taxon>
        <taxon>Myrtoideae</taxon>
        <taxon>Myrteae</taxon>
        <taxon>Australasian group</taxon>
        <taxon>Rhodamnia</taxon>
    </lineage>
</organism>
<evidence type="ECO:0000256" key="1">
    <source>
        <dbReference type="ARBA" id="ARBA00004123"/>
    </source>
</evidence>
<dbReference type="InterPro" id="IPR056783">
    <property type="entry name" value="PSF1_C"/>
</dbReference>
<evidence type="ECO:0000313" key="10">
    <source>
        <dbReference type="RefSeq" id="XP_048129722.1"/>
    </source>
</evidence>
<dbReference type="GeneID" id="115737310"/>
<feature type="domain" description="DNA replication complex GINS protein PSF1 C-terminal" evidence="6">
    <location>
        <begin position="146"/>
        <end position="192"/>
    </location>
</feature>
<comment type="subcellular location">
    <subcellularLocation>
        <location evidence="1">Nucleus</location>
    </subcellularLocation>
</comment>
<dbReference type="CDD" id="cd11710">
    <property type="entry name" value="GINS_A_psf1"/>
    <property type="match status" value="1"/>
</dbReference>
<evidence type="ECO:0000256" key="4">
    <source>
        <dbReference type="ARBA" id="ARBA00023242"/>
    </source>
</evidence>
<evidence type="ECO:0000313" key="9">
    <source>
        <dbReference type="RefSeq" id="XP_030525226.1"/>
    </source>
</evidence>
<sequence length="244" mass="27667">MYGRKASQLVKELSSSEKGQLKPFNDDLFNQVIKECSSHHVGLQALFRNMQEEGLDIQTTRNADFYGALIHHLSLTRNKRCLMAYMYNRADVIRSLRWKLGRVLPNELVMKLSNSEKEFSKGYSATLDAYMNEMNLDLTVDMVPPKDPYIQVRVLDDIGEVLLTDRSANLARYSMHFLKRTDAEQYICQVCCSLKLLIFPGLINSSNQSVALILLTGFNGGTLELTNGVNPVHAFLMGIRRLPS</sequence>
<dbReference type="InterPro" id="IPR036224">
    <property type="entry name" value="GINS_bundle-like_dom_sf"/>
</dbReference>
<dbReference type="CDD" id="cd21696">
    <property type="entry name" value="GINS_B_Psf1"/>
    <property type="match status" value="1"/>
</dbReference>
<dbReference type="SUPFAM" id="SSF158573">
    <property type="entry name" value="GINS helical bundle-like"/>
    <property type="match status" value="1"/>
</dbReference>
<comment type="similarity">
    <text evidence="2">Belongs to the GINS1/PSF1 family.</text>
</comment>
<keyword evidence="4" id="KW-0539">Nucleus</keyword>
<reference evidence="8 9" key="1">
    <citation type="submission" date="2025-04" db="UniProtKB">
        <authorList>
            <consortium name="RefSeq"/>
        </authorList>
    </citation>
    <scope>IDENTIFICATION</scope>
</reference>
<reference evidence="7 10" key="2">
    <citation type="submission" date="2025-05" db="UniProtKB">
        <authorList>
            <consortium name="RefSeq"/>
        </authorList>
    </citation>
    <scope>NUCLEOTIDE SEQUENCE [LARGE SCALE GENOMIC DNA]</scope>
    <source>
        <tissue evidence="10">Leaf</tissue>
    </source>
</reference>
<accession>A0A8B8NRT0</accession>
<protein>
    <submittedName>
        <fullName evidence="8 9">DNA replication complex GINS protein PSF1 isoform X1</fullName>
    </submittedName>
</protein>
<dbReference type="PANTHER" id="PTHR12914">
    <property type="entry name" value="PARTNER OF SLD5"/>
    <property type="match status" value="1"/>
</dbReference>
<dbReference type="InterPro" id="IPR005339">
    <property type="entry name" value="GINS_Psf1"/>
</dbReference>
<dbReference type="Proteomes" id="UP000827889">
    <property type="component" value="Chromosome 2"/>
</dbReference>
<dbReference type="GO" id="GO:1902983">
    <property type="term" value="P:DNA strand elongation involved in mitotic DNA replication"/>
    <property type="evidence" value="ECO:0007669"/>
    <property type="project" value="TreeGrafter"/>
</dbReference>
<dbReference type="PANTHER" id="PTHR12914:SF2">
    <property type="entry name" value="DNA REPLICATION COMPLEX GINS PROTEIN PSF1"/>
    <property type="match status" value="1"/>
</dbReference>